<comment type="subcellular location">
    <subcellularLocation>
        <location evidence="1">Endomembrane system</location>
        <topology evidence="1">Multi-pass membrane protein</topology>
    </subcellularLocation>
</comment>
<dbReference type="SMART" id="SM00752">
    <property type="entry name" value="HTTM"/>
    <property type="match status" value="1"/>
</dbReference>
<evidence type="ECO:0000259" key="5">
    <source>
        <dbReference type="SMART" id="SM00752"/>
    </source>
</evidence>
<protein>
    <recommendedName>
        <fullName evidence="5">HTTM-like domain-containing protein</fullName>
    </recommendedName>
</protein>
<keyword evidence="7" id="KW-1185">Reference proteome</keyword>
<evidence type="ECO:0000313" key="7">
    <source>
        <dbReference type="Proteomes" id="UP000215199"/>
    </source>
</evidence>
<evidence type="ECO:0000256" key="3">
    <source>
        <dbReference type="ARBA" id="ARBA00022989"/>
    </source>
</evidence>
<organism evidence="6 7">
    <name type="scientific">Amycolatopsis vastitatis</name>
    <dbReference type="NCBI Taxonomy" id="1905142"/>
    <lineage>
        <taxon>Bacteria</taxon>
        <taxon>Bacillati</taxon>
        <taxon>Actinomycetota</taxon>
        <taxon>Actinomycetes</taxon>
        <taxon>Pseudonocardiales</taxon>
        <taxon>Pseudonocardiaceae</taxon>
        <taxon>Amycolatopsis</taxon>
    </lineage>
</organism>
<keyword evidence="2" id="KW-0812">Transmembrane</keyword>
<reference evidence="7" key="1">
    <citation type="submission" date="2017-07" db="EMBL/GenBank/DDBJ databases">
        <title>Comparative genome mining reveals phylogenetic distribution patterns of secondary metabolites in Amycolatopsis.</title>
        <authorList>
            <person name="Adamek M."/>
            <person name="Alanjary M."/>
            <person name="Sales-Ortells H."/>
            <person name="Goodfellow M."/>
            <person name="Bull A.T."/>
            <person name="Kalinowski J."/>
            <person name="Ziemert N."/>
        </authorList>
    </citation>
    <scope>NUCLEOTIDE SEQUENCE [LARGE SCALE GENOMIC DNA]</scope>
    <source>
        <strain evidence="7">H5</strain>
    </source>
</reference>
<evidence type="ECO:0000256" key="1">
    <source>
        <dbReference type="ARBA" id="ARBA00004127"/>
    </source>
</evidence>
<proteinExistence type="predicted"/>
<dbReference type="Proteomes" id="UP000215199">
    <property type="component" value="Unassembled WGS sequence"/>
</dbReference>
<sequence>MAQPDTSQVDKVLRQTEVITAAGIALGSLEYLMRPKHFEESGLLSWQVGRTKYRWTSKKSADVLNPLFKPPGIQCLIGIRLAAASALVAPRATPAVRTAAVAYLAITNWLLHIRNSYGTDGTDHMNMLVYAALTVSKLFPHDRKAKELCTMFIAAQSVLSYVAAGAAKAVSPYWRDGSAMTGVFRTHTYGQRHVGRLFKKFPLLAKAGGWGTIVGEMSFPLALLGGKKAAVATLATGAAFHAGNAAFMGLNRFLWAFCGTYPAVMHHSRSFRKS</sequence>
<evidence type="ECO:0000256" key="4">
    <source>
        <dbReference type="ARBA" id="ARBA00023136"/>
    </source>
</evidence>
<dbReference type="AlphaFoldDB" id="A0A229TBX1"/>
<dbReference type="GO" id="GO:0012505">
    <property type="term" value="C:endomembrane system"/>
    <property type="evidence" value="ECO:0007669"/>
    <property type="project" value="UniProtKB-SubCell"/>
</dbReference>
<dbReference type="RefSeq" id="WP_093947753.1">
    <property type="nucleotide sequence ID" value="NZ_NMUL01000010.1"/>
</dbReference>
<evidence type="ECO:0000256" key="2">
    <source>
        <dbReference type="ARBA" id="ARBA00022692"/>
    </source>
</evidence>
<keyword evidence="4" id="KW-0472">Membrane</keyword>
<evidence type="ECO:0000313" key="6">
    <source>
        <dbReference type="EMBL" id="OXM68431.1"/>
    </source>
</evidence>
<dbReference type="InterPro" id="IPR011020">
    <property type="entry name" value="HTTM-like"/>
</dbReference>
<accession>A0A229TBX1</accession>
<dbReference type="EMBL" id="NMUL01000010">
    <property type="protein sequence ID" value="OXM68431.1"/>
    <property type="molecule type" value="Genomic_DNA"/>
</dbReference>
<keyword evidence="3" id="KW-1133">Transmembrane helix</keyword>
<gene>
    <name evidence="6" type="ORF">CF165_13035</name>
</gene>
<comment type="caution">
    <text evidence="6">The sequence shown here is derived from an EMBL/GenBank/DDBJ whole genome shotgun (WGS) entry which is preliminary data.</text>
</comment>
<name>A0A229TBX1_9PSEU</name>
<feature type="domain" description="HTTM-like" evidence="5">
    <location>
        <begin position="13"/>
        <end position="269"/>
    </location>
</feature>
<dbReference type="OrthoDB" id="5422338at2"/>